<feature type="domain" description="DNA primase/polymerase bifunctional N-terminal" evidence="1">
    <location>
        <begin position="11"/>
        <end position="188"/>
    </location>
</feature>
<name>A0ABP4U8B7_9ACTN</name>
<sequence>MITPHDLIMAGWELAARGWPVFMLGRSKRPVANCPDCRPGAAGGHDPELCHCLTCHGFYAATTNPARIAAVVRAVPGGQLAVRTGDRAQLLVVDVDPAHGGNASLARLIDAGIAAPTARVITGTGGHHLYYRHPGQPVPSRPLPGYPGIDIKADGGYVVAPPSTNRRTGRSYQWVTDGRAVEEMPPPLVSACLSQKGPERIPNAAAAGPVRTVAAGGISYPDQLLSCHLDAVLRAPVGRRRTTLYGAARGVARMVAAGAISHADAVAALTEVGRAMEQSEREICAAIAGGFRDETTAA</sequence>
<dbReference type="Proteomes" id="UP001500618">
    <property type="component" value="Unassembled WGS sequence"/>
</dbReference>
<evidence type="ECO:0000259" key="1">
    <source>
        <dbReference type="SMART" id="SM00943"/>
    </source>
</evidence>
<dbReference type="SMART" id="SM00943">
    <property type="entry name" value="Prim-Pol"/>
    <property type="match status" value="1"/>
</dbReference>
<dbReference type="CDD" id="cd04859">
    <property type="entry name" value="Prim_Pol"/>
    <property type="match status" value="1"/>
</dbReference>
<evidence type="ECO:0000313" key="3">
    <source>
        <dbReference type="Proteomes" id="UP001500618"/>
    </source>
</evidence>
<protein>
    <recommendedName>
        <fullName evidence="1">DNA primase/polymerase bifunctional N-terminal domain-containing protein</fullName>
    </recommendedName>
</protein>
<gene>
    <name evidence="2" type="ORF">GCM10009765_55610</name>
</gene>
<evidence type="ECO:0000313" key="2">
    <source>
        <dbReference type="EMBL" id="GAA1699087.1"/>
    </source>
</evidence>
<dbReference type="Pfam" id="PF09250">
    <property type="entry name" value="Prim-Pol"/>
    <property type="match status" value="1"/>
</dbReference>
<organism evidence="2 3">
    <name type="scientific">Fodinicola feengrottensis</name>
    <dbReference type="NCBI Taxonomy" id="435914"/>
    <lineage>
        <taxon>Bacteria</taxon>
        <taxon>Bacillati</taxon>
        <taxon>Actinomycetota</taxon>
        <taxon>Actinomycetes</taxon>
        <taxon>Mycobacteriales</taxon>
        <taxon>Fodinicola</taxon>
    </lineage>
</organism>
<accession>A0ABP4U8B7</accession>
<dbReference type="EMBL" id="BAAANY010000022">
    <property type="protein sequence ID" value="GAA1699087.1"/>
    <property type="molecule type" value="Genomic_DNA"/>
</dbReference>
<reference evidence="3" key="1">
    <citation type="journal article" date="2019" name="Int. J. Syst. Evol. Microbiol.">
        <title>The Global Catalogue of Microorganisms (GCM) 10K type strain sequencing project: providing services to taxonomists for standard genome sequencing and annotation.</title>
        <authorList>
            <consortium name="The Broad Institute Genomics Platform"/>
            <consortium name="The Broad Institute Genome Sequencing Center for Infectious Disease"/>
            <person name="Wu L."/>
            <person name="Ma J."/>
        </authorList>
    </citation>
    <scope>NUCLEOTIDE SEQUENCE [LARGE SCALE GENOMIC DNA]</scope>
    <source>
        <strain evidence="3">JCM 14718</strain>
    </source>
</reference>
<proteinExistence type="predicted"/>
<comment type="caution">
    <text evidence="2">The sequence shown here is derived from an EMBL/GenBank/DDBJ whole genome shotgun (WGS) entry which is preliminary data.</text>
</comment>
<keyword evidence="3" id="KW-1185">Reference proteome</keyword>
<dbReference type="InterPro" id="IPR015330">
    <property type="entry name" value="DNA_primase/pol_bifunc_N"/>
</dbReference>
<dbReference type="SUPFAM" id="SSF56747">
    <property type="entry name" value="Prim-pol domain"/>
    <property type="match status" value="1"/>
</dbReference>